<reference evidence="2" key="2">
    <citation type="submission" date="2024-06" db="EMBL/GenBank/DDBJ databases">
        <title>Micromonospora mangrovi CCTCC AA 2012012 genome sequences.</title>
        <authorList>
            <person name="Gao J."/>
        </authorList>
    </citation>
    <scope>NUCLEOTIDE SEQUENCE</scope>
    <source>
        <strain evidence="2">CCTCC AA 2012012</strain>
    </source>
</reference>
<evidence type="ECO:0000313" key="2">
    <source>
        <dbReference type="EMBL" id="XCH72663.1"/>
    </source>
</evidence>
<dbReference type="RefSeq" id="WP_350931530.1">
    <property type="nucleotide sequence ID" value="NZ_CP157762.1"/>
</dbReference>
<evidence type="ECO:0000313" key="1">
    <source>
        <dbReference type="EMBL" id="XBP91965.1"/>
    </source>
</evidence>
<name>A0AAU8H848_9ACTN</name>
<organism evidence="2">
    <name type="scientific">Micromonospora sp. CCTCC AA 2012012</name>
    <dbReference type="NCBI Taxonomy" id="3111921"/>
    <lineage>
        <taxon>Bacteria</taxon>
        <taxon>Bacillati</taxon>
        <taxon>Actinomycetota</taxon>
        <taxon>Actinomycetes</taxon>
        <taxon>Micromonosporales</taxon>
        <taxon>Micromonosporaceae</taxon>
        <taxon>Micromonospora</taxon>
    </lineage>
</organism>
<dbReference type="EMBL" id="CP157762">
    <property type="protein sequence ID" value="XBP91965.1"/>
    <property type="molecule type" value="Genomic_DNA"/>
</dbReference>
<proteinExistence type="predicted"/>
<dbReference type="AlphaFoldDB" id="A0AAU8H848"/>
<accession>A0AAU8H848</accession>
<reference evidence="1" key="1">
    <citation type="submission" date="2024-01" db="EMBL/GenBank/DDBJ databases">
        <title>The genome sequence of Micromonospora mangrovi CCTCC AA 2012012.</title>
        <authorList>
            <person name="Gao J."/>
        </authorList>
    </citation>
    <scope>NUCLEOTIDE SEQUENCE</scope>
    <source>
        <strain evidence="1">CCTCC AA 2012012</strain>
    </source>
</reference>
<protein>
    <submittedName>
        <fullName evidence="2">Uncharacterized protein</fullName>
    </submittedName>
</protein>
<dbReference type="EMBL" id="CP159342">
    <property type="protein sequence ID" value="XCH72663.1"/>
    <property type="molecule type" value="Genomic_DNA"/>
</dbReference>
<sequence>MRYLTRSFAVGALRRGKGIEQFLGVARVAETAAIRWVAVNPWGDRYRVSVHTVEDPADENFRDLANLLSLDPLNEDYVGQGRELALVASESEAIEQAETLTGARPDRWVNFGVAGEDYADLVRSGRGAS</sequence>
<gene>
    <name evidence="2" type="ORF">ABUL08_20360</name>
    <name evidence="1" type="ORF">VK199_20290</name>
</gene>